<evidence type="ECO:0000256" key="3">
    <source>
        <dbReference type="ARBA" id="ARBA00006341"/>
    </source>
</evidence>
<dbReference type="Proteomes" id="UP000632659">
    <property type="component" value="Unassembled WGS sequence"/>
</dbReference>
<dbReference type="InterPro" id="IPR054480">
    <property type="entry name" value="AHAS_small-like_ACT"/>
</dbReference>
<comment type="pathway">
    <text evidence="2 8">Amino-acid biosynthesis; L-valine biosynthesis; L-valine from pyruvate: step 1/4.</text>
</comment>
<dbReference type="OrthoDB" id="9787365at2"/>
<evidence type="ECO:0000256" key="1">
    <source>
        <dbReference type="ARBA" id="ARBA00004974"/>
    </source>
</evidence>
<dbReference type="InterPro" id="IPR039557">
    <property type="entry name" value="AHAS_ACT"/>
</dbReference>
<dbReference type="PANTHER" id="PTHR30239">
    <property type="entry name" value="ACETOLACTATE SYNTHASE SMALL SUBUNIT"/>
    <property type="match status" value="1"/>
</dbReference>
<comment type="subunit">
    <text evidence="4 8">Dimer of large and small chains.</text>
</comment>
<dbReference type="GO" id="GO:1990610">
    <property type="term" value="F:acetolactate synthase regulator activity"/>
    <property type="evidence" value="ECO:0007669"/>
    <property type="project" value="UniProtKB-UniRule"/>
</dbReference>
<sequence>MPKKHVLSILMDNNSGVMLRIAGLFSRRGYNIESIAAAQTENPEVVRMTIVTNGDSATLEQIDKQLSKLVDVREVRVMTSENSVKREHVIVQAGNSEENCASLIQVANLFRANIINVSEQSLMLELTGKPRKIDAFIQLVKPFGIKKMMRSGLLALERE</sequence>
<comment type="pathway">
    <text evidence="1 8">Amino-acid biosynthesis; L-isoleucine biosynthesis; L-isoleucine from 2-oxobutanoate: step 1/4.</text>
</comment>
<keyword evidence="6 8" id="KW-0100">Branched-chain amino acid biosynthesis</keyword>
<dbReference type="InterPro" id="IPR004789">
    <property type="entry name" value="Acetalactate_synth_ssu"/>
</dbReference>
<dbReference type="GO" id="GO:0003984">
    <property type="term" value="F:acetolactate synthase activity"/>
    <property type="evidence" value="ECO:0007669"/>
    <property type="project" value="UniProtKB-UniRule"/>
</dbReference>
<dbReference type="NCBIfam" id="TIGR00119">
    <property type="entry name" value="acolac_sm"/>
    <property type="match status" value="1"/>
</dbReference>
<dbReference type="EC" id="2.2.1.6" evidence="8"/>
<dbReference type="AlphaFoldDB" id="A0A8J6TYU2"/>
<evidence type="ECO:0000256" key="4">
    <source>
        <dbReference type="ARBA" id="ARBA00011744"/>
    </source>
</evidence>
<dbReference type="InterPro" id="IPR002912">
    <property type="entry name" value="ACT_dom"/>
</dbReference>
<comment type="similarity">
    <text evidence="3 8">Belongs to the acetolactate synthase small subunit family.</text>
</comment>
<dbReference type="FunFam" id="3.30.70.260:FF:000001">
    <property type="entry name" value="Acetolactate synthase, small subunit"/>
    <property type="match status" value="1"/>
</dbReference>
<feature type="domain" description="ACT" evidence="9">
    <location>
        <begin position="6"/>
        <end position="80"/>
    </location>
</feature>
<evidence type="ECO:0000313" key="10">
    <source>
        <dbReference type="EMBL" id="MBC8610452.1"/>
    </source>
</evidence>
<dbReference type="InterPro" id="IPR027271">
    <property type="entry name" value="Acetolactate_synth/TF_NikR_C"/>
</dbReference>
<dbReference type="GO" id="GO:0009099">
    <property type="term" value="P:L-valine biosynthetic process"/>
    <property type="evidence" value="ECO:0007669"/>
    <property type="project" value="UniProtKB-UniRule"/>
</dbReference>
<keyword evidence="5 8" id="KW-0028">Amino-acid biosynthesis</keyword>
<evidence type="ECO:0000256" key="5">
    <source>
        <dbReference type="ARBA" id="ARBA00022605"/>
    </source>
</evidence>
<comment type="caution">
    <text evidence="10">The sequence shown here is derived from an EMBL/GenBank/DDBJ whole genome shotgun (WGS) entry which is preliminary data.</text>
</comment>
<evidence type="ECO:0000313" key="11">
    <source>
        <dbReference type="Proteomes" id="UP000632659"/>
    </source>
</evidence>
<dbReference type="SUPFAM" id="SSF55021">
    <property type="entry name" value="ACT-like"/>
    <property type="match status" value="2"/>
</dbReference>
<dbReference type="GO" id="GO:0005829">
    <property type="term" value="C:cytosol"/>
    <property type="evidence" value="ECO:0007669"/>
    <property type="project" value="TreeGrafter"/>
</dbReference>
<evidence type="ECO:0000256" key="6">
    <source>
        <dbReference type="ARBA" id="ARBA00023304"/>
    </source>
</evidence>
<dbReference type="UniPathway" id="UPA00049">
    <property type="reaction ID" value="UER00059"/>
</dbReference>
<evidence type="ECO:0000259" key="9">
    <source>
        <dbReference type="PROSITE" id="PS51671"/>
    </source>
</evidence>
<evidence type="ECO:0000256" key="8">
    <source>
        <dbReference type="RuleBase" id="RU368092"/>
    </source>
</evidence>
<accession>A0A8J6TYU2</accession>
<keyword evidence="8 10" id="KW-0808">Transferase</keyword>
<evidence type="ECO:0000256" key="7">
    <source>
        <dbReference type="ARBA" id="ARBA00048670"/>
    </source>
</evidence>
<name>A0A8J6TYU2_9FIRM</name>
<protein>
    <recommendedName>
        <fullName evidence="8">Acetolactate synthase small subunit</fullName>
        <shortName evidence="8">AHAS</shortName>
        <shortName evidence="8">ALS</shortName>
        <ecNumber evidence="8">2.2.1.6</ecNumber>
    </recommendedName>
    <alternativeName>
        <fullName evidence="8">Acetohydroxy-acid synthase small subunit</fullName>
    </alternativeName>
</protein>
<proteinExistence type="inferred from homology"/>
<dbReference type="Pfam" id="PF10369">
    <property type="entry name" value="ALS_ss_C"/>
    <property type="match status" value="1"/>
</dbReference>
<dbReference type="PANTHER" id="PTHR30239:SF0">
    <property type="entry name" value="ACETOLACTATE SYNTHASE SMALL SUBUNIT 1, CHLOROPLASTIC"/>
    <property type="match status" value="1"/>
</dbReference>
<comment type="catalytic activity">
    <reaction evidence="7 8">
        <text>2 pyruvate + H(+) = (2S)-2-acetolactate + CO2</text>
        <dbReference type="Rhea" id="RHEA:25249"/>
        <dbReference type="ChEBI" id="CHEBI:15361"/>
        <dbReference type="ChEBI" id="CHEBI:15378"/>
        <dbReference type="ChEBI" id="CHEBI:16526"/>
        <dbReference type="ChEBI" id="CHEBI:58476"/>
        <dbReference type="EC" id="2.2.1.6"/>
    </reaction>
</comment>
<dbReference type="GO" id="GO:0009097">
    <property type="term" value="P:isoleucine biosynthetic process"/>
    <property type="evidence" value="ECO:0007669"/>
    <property type="project" value="UniProtKB-UniRule"/>
</dbReference>
<dbReference type="PROSITE" id="PS51671">
    <property type="entry name" value="ACT"/>
    <property type="match status" value="1"/>
</dbReference>
<dbReference type="Gene3D" id="3.30.70.260">
    <property type="match status" value="1"/>
</dbReference>
<dbReference type="Gene3D" id="3.30.70.1150">
    <property type="entry name" value="ACT-like. Chain A, domain 2"/>
    <property type="match status" value="1"/>
</dbReference>
<gene>
    <name evidence="10" type="primary">ilvN</name>
    <name evidence="10" type="ORF">H8702_04865</name>
</gene>
<dbReference type="Pfam" id="PF22629">
    <property type="entry name" value="ACT_AHAS_ss"/>
    <property type="match status" value="1"/>
</dbReference>
<dbReference type="CDD" id="cd04878">
    <property type="entry name" value="ACT_AHAS"/>
    <property type="match status" value="1"/>
</dbReference>
<comment type="function">
    <text evidence="8">Catalyzes the conversion of 2 pyruvate molecules into acetolactate in the first common step of the biosynthetic pathway of the branched-amino acids such as leucine, isoleucine, and valine.</text>
</comment>
<dbReference type="InterPro" id="IPR045865">
    <property type="entry name" value="ACT-like_dom_sf"/>
</dbReference>
<dbReference type="UniPathway" id="UPA00047">
    <property type="reaction ID" value="UER00055"/>
</dbReference>
<evidence type="ECO:0000256" key="2">
    <source>
        <dbReference type="ARBA" id="ARBA00005025"/>
    </source>
</evidence>
<dbReference type="EMBL" id="JACRTL010000002">
    <property type="protein sequence ID" value="MBC8610452.1"/>
    <property type="molecule type" value="Genomic_DNA"/>
</dbReference>
<dbReference type="RefSeq" id="WP_093989536.1">
    <property type="nucleotide sequence ID" value="NZ_FYDD01000004.1"/>
</dbReference>
<dbReference type="InterPro" id="IPR019455">
    <property type="entry name" value="Acetolactate_synth_ssu_C"/>
</dbReference>
<organism evidence="10 11">
    <name type="scientific">Massiliimalia timonensis</name>
    <dbReference type="NCBI Taxonomy" id="1987501"/>
    <lineage>
        <taxon>Bacteria</taxon>
        <taxon>Bacillati</taxon>
        <taxon>Bacillota</taxon>
        <taxon>Clostridia</taxon>
        <taxon>Eubacteriales</taxon>
        <taxon>Oscillospiraceae</taxon>
        <taxon>Massiliimalia</taxon>
    </lineage>
</organism>
<dbReference type="NCBIfam" id="NF008864">
    <property type="entry name" value="PRK11895.1"/>
    <property type="match status" value="1"/>
</dbReference>
<reference evidence="10" key="1">
    <citation type="submission" date="2020-08" db="EMBL/GenBank/DDBJ databases">
        <title>Genome public.</title>
        <authorList>
            <person name="Liu C."/>
            <person name="Sun Q."/>
        </authorList>
    </citation>
    <scope>NUCLEOTIDE SEQUENCE</scope>
    <source>
        <strain evidence="10">NSJ-15</strain>
    </source>
</reference>
<keyword evidence="11" id="KW-1185">Reference proteome</keyword>